<dbReference type="AlphaFoldDB" id="A0A1U9KJK6"/>
<feature type="region of interest" description="Disordered" evidence="1">
    <location>
        <begin position="136"/>
        <end position="173"/>
    </location>
</feature>
<evidence type="ECO:0000313" key="3">
    <source>
        <dbReference type="Proteomes" id="UP000188937"/>
    </source>
</evidence>
<dbReference type="KEGG" id="aace:A0U92_15500"/>
<name>A0A1U9KJK6_ACEAC</name>
<organism evidence="2 3">
    <name type="scientific">Acetobacter aceti</name>
    <dbReference type="NCBI Taxonomy" id="435"/>
    <lineage>
        <taxon>Bacteria</taxon>
        <taxon>Pseudomonadati</taxon>
        <taxon>Pseudomonadota</taxon>
        <taxon>Alphaproteobacteria</taxon>
        <taxon>Acetobacterales</taxon>
        <taxon>Acetobacteraceae</taxon>
        <taxon>Acetobacter</taxon>
        <taxon>Acetobacter subgen. Acetobacter</taxon>
    </lineage>
</organism>
<evidence type="ECO:0000313" key="2">
    <source>
        <dbReference type="EMBL" id="AQS85936.1"/>
    </source>
</evidence>
<sequence length="217" mass="24067">MATVFGFQRFHQFGPVRQQAVLQVDRRQWGREIAQVRRWCPHLAAHLAERPMGGRDRVILPRHGERQALGIVARSLHANGAAFHRAGGGALGTGKCGSVQIGQREIPLVIGAREPFGRYAGAAFAARWIDPEAAGRGTMGRREQDGGRGHGKLSSYAGYSAQKAKPTSPSDHHFPRGILSNRRNTQPLIPEHDVPVTYRKSRLQWGGKRTVRFRMET</sequence>
<keyword evidence="3" id="KW-1185">Reference proteome</keyword>
<dbReference type="EMBL" id="CP014692">
    <property type="protein sequence ID" value="AQS85936.1"/>
    <property type="molecule type" value="Genomic_DNA"/>
</dbReference>
<gene>
    <name evidence="2" type="ORF">A0U92_15500</name>
</gene>
<accession>A0A1U9KJK6</accession>
<protein>
    <submittedName>
        <fullName evidence="2">Uncharacterized protein</fullName>
    </submittedName>
</protein>
<evidence type="ECO:0000256" key="1">
    <source>
        <dbReference type="SAM" id="MobiDB-lite"/>
    </source>
</evidence>
<proteinExistence type="predicted"/>
<reference evidence="2 3" key="1">
    <citation type="submission" date="2016-03" db="EMBL/GenBank/DDBJ databases">
        <title>Acetic acid bacteria sequencing.</title>
        <authorList>
            <person name="Brandt J."/>
            <person name="Jakob F."/>
            <person name="Vogel R.F."/>
        </authorList>
    </citation>
    <scope>NUCLEOTIDE SEQUENCE [LARGE SCALE GENOMIC DNA]</scope>
    <source>
        <strain evidence="2 3">TMW2.1153</strain>
    </source>
</reference>
<dbReference type="Proteomes" id="UP000188937">
    <property type="component" value="Chromosome"/>
</dbReference>